<dbReference type="SUPFAM" id="SSF52540">
    <property type="entry name" value="P-loop containing nucleoside triphosphate hydrolases"/>
    <property type="match status" value="1"/>
</dbReference>
<protein>
    <submittedName>
        <fullName evidence="5">ABC transporter ATP-binding protein</fullName>
    </submittedName>
</protein>
<dbReference type="CDD" id="cd03255">
    <property type="entry name" value="ABC_MJ0796_LolCDE_FtsE"/>
    <property type="match status" value="1"/>
</dbReference>
<feature type="domain" description="ABC transporter" evidence="4">
    <location>
        <begin position="6"/>
        <end position="225"/>
    </location>
</feature>
<dbReference type="Pfam" id="PF00005">
    <property type="entry name" value="ABC_tran"/>
    <property type="match status" value="1"/>
</dbReference>
<proteinExistence type="predicted"/>
<dbReference type="GO" id="GO:0005886">
    <property type="term" value="C:plasma membrane"/>
    <property type="evidence" value="ECO:0007669"/>
    <property type="project" value="TreeGrafter"/>
</dbReference>
<dbReference type="GO" id="GO:0016887">
    <property type="term" value="F:ATP hydrolysis activity"/>
    <property type="evidence" value="ECO:0007669"/>
    <property type="project" value="InterPro"/>
</dbReference>
<dbReference type="GO" id="GO:0005524">
    <property type="term" value="F:ATP binding"/>
    <property type="evidence" value="ECO:0007669"/>
    <property type="project" value="UniProtKB-KW"/>
</dbReference>
<dbReference type="Gene3D" id="3.40.50.300">
    <property type="entry name" value="P-loop containing nucleotide triphosphate hydrolases"/>
    <property type="match status" value="1"/>
</dbReference>
<keyword evidence="2" id="KW-0547">Nucleotide-binding</keyword>
<dbReference type="PROSITE" id="PS50893">
    <property type="entry name" value="ABC_TRANSPORTER_2"/>
    <property type="match status" value="1"/>
</dbReference>
<dbReference type="InterPro" id="IPR003593">
    <property type="entry name" value="AAA+_ATPase"/>
</dbReference>
<evidence type="ECO:0000256" key="3">
    <source>
        <dbReference type="ARBA" id="ARBA00022840"/>
    </source>
</evidence>
<sequence>MKDVILHAEGVDLFYGTQQAVTGADFTLKRGEVAAIMGSSGSGKSSLLYCLAGVLPPSNGTVTFDGERLSSLPDGELSALRRTRLGFVFQYGELLPELTVEENAALPLRLAGISKSHAHAMAGQVLGRLGMGDLLRRRTSKLSGGQSQRVAVARALVHRPDVVFADEPTGALDSANAAAVLDEFLQLARRQKTAVVIVTHDADVAAKADTQYTMSDGVLVQRVAV</sequence>
<reference evidence="5" key="1">
    <citation type="submission" date="2024-07" db="EMBL/GenBank/DDBJ databases">
        <authorList>
            <person name="Yu S.T."/>
        </authorList>
    </citation>
    <scope>NUCLEOTIDE SEQUENCE</scope>
    <source>
        <strain evidence="5">R44</strain>
    </source>
</reference>
<dbReference type="EMBL" id="CP163444">
    <property type="protein sequence ID" value="XDQ72843.1"/>
    <property type="molecule type" value="Genomic_DNA"/>
</dbReference>
<dbReference type="InterPro" id="IPR003439">
    <property type="entry name" value="ABC_transporter-like_ATP-bd"/>
</dbReference>
<evidence type="ECO:0000256" key="1">
    <source>
        <dbReference type="ARBA" id="ARBA00022448"/>
    </source>
</evidence>
<evidence type="ECO:0000256" key="2">
    <source>
        <dbReference type="ARBA" id="ARBA00022741"/>
    </source>
</evidence>
<keyword evidence="1" id="KW-0813">Transport</keyword>
<dbReference type="AlphaFoldDB" id="A0AB39T2D6"/>
<dbReference type="SMART" id="SM00382">
    <property type="entry name" value="AAA"/>
    <property type="match status" value="1"/>
</dbReference>
<dbReference type="GO" id="GO:0022857">
    <property type="term" value="F:transmembrane transporter activity"/>
    <property type="evidence" value="ECO:0007669"/>
    <property type="project" value="TreeGrafter"/>
</dbReference>
<dbReference type="InterPro" id="IPR017871">
    <property type="entry name" value="ABC_transporter-like_CS"/>
</dbReference>
<gene>
    <name evidence="5" type="ORF">AB5J54_21085</name>
</gene>
<dbReference type="PANTHER" id="PTHR24220">
    <property type="entry name" value="IMPORT ATP-BINDING PROTEIN"/>
    <property type="match status" value="1"/>
</dbReference>
<dbReference type="PANTHER" id="PTHR24220:SF685">
    <property type="entry name" value="ABC TRANSPORTER RELATED"/>
    <property type="match status" value="1"/>
</dbReference>
<evidence type="ECO:0000313" key="5">
    <source>
        <dbReference type="EMBL" id="XDQ72843.1"/>
    </source>
</evidence>
<keyword evidence="3 5" id="KW-0067">ATP-binding</keyword>
<dbReference type="RefSeq" id="WP_369145461.1">
    <property type="nucleotide sequence ID" value="NZ_CP163444.1"/>
</dbReference>
<evidence type="ECO:0000259" key="4">
    <source>
        <dbReference type="PROSITE" id="PS50893"/>
    </source>
</evidence>
<dbReference type="PROSITE" id="PS00211">
    <property type="entry name" value="ABC_TRANSPORTER_1"/>
    <property type="match status" value="1"/>
</dbReference>
<name>A0AB39T2D6_9ACTN</name>
<dbReference type="InterPro" id="IPR017911">
    <property type="entry name" value="MacB-like_ATP-bd"/>
</dbReference>
<dbReference type="InterPro" id="IPR015854">
    <property type="entry name" value="ABC_transpr_LolD-like"/>
</dbReference>
<accession>A0AB39T2D6</accession>
<organism evidence="5">
    <name type="scientific">Streptomyces sp. R44</name>
    <dbReference type="NCBI Taxonomy" id="3238633"/>
    <lineage>
        <taxon>Bacteria</taxon>
        <taxon>Bacillati</taxon>
        <taxon>Actinomycetota</taxon>
        <taxon>Actinomycetes</taxon>
        <taxon>Kitasatosporales</taxon>
        <taxon>Streptomycetaceae</taxon>
        <taxon>Streptomyces</taxon>
    </lineage>
</organism>
<dbReference type="InterPro" id="IPR027417">
    <property type="entry name" value="P-loop_NTPase"/>
</dbReference>